<dbReference type="OrthoDB" id="10032414at2759"/>
<dbReference type="GO" id="GO:0000793">
    <property type="term" value="C:condensed chromosome"/>
    <property type="evidence" value="ECO:0007669"/>
    <property type="project" value="TreeGrafter"/>
</dbReference>
<dbReference type="GO" id="GO:0000014">
    <property type="term" value="F:single-stranded DNA endodeoxyribonuclease activity"/>
    <property type="evidence" value="ECO:0007669"/>
    <property type="project" value="TreeGrafter"/>
</dbReference>
<keyword evidence="3" id="KW-1185">Reference proteome</keyword>
<evidence type="ECO:0000259" key="1">
    <source>
        <dbReference type="Pfam" id="PF17906"/>
    </source>
</evidence>
<protein>
    <submittedName>
        <fullName evidence="2">Histone-lysine N-methyltransferase SETMAR</fullName>
    </submittedName>
</protein>
<dbReference type="InterPro" id="IPR052709">
    <property type="entry name" value="Transposase-MT_Hybrid"/>
</dbReference>
<dbReference type="GO" id="GO:0006303">
    <property type="term" value="P:double-strand break repair via nonhomologous end joining"/>
    <property type="evidence" value="ECO:0007669"/>
    <property type="project" value="TreeGrafter"/>
</dbReference>
<dbReference type="Gene3D" id="1.10.10.1450">
    <property type="match status" value="1"/>
</dbReference>
<proteinExistence type="predicted"/>
<name>A0A7T8KJQ9_CALRO</name>
<dbReference type="GO" id="GO:0015074">
    <property type="term" value="P:DNA integration"/>
    <property type="evidence" value="ECO:0007669"/>
    <property type="project" value="TreeGrafter"/>
</dbReference>
<dbReference type="AlphaFoldDB" id="A0A7T8KJQ9"/>
<evidence type="ECO:0000313" key="2">
    <source>
        <dbReference type="EMBL" id="QQP57101.1"/>
    </source>
</evidence>
<keyword evidence="2" id="KW-0808">Transferase</keyword>
<dbReference type="GO" id="GO:0003697">
    <property type="term" value="F:single-stranded DNA binding"/>
    <property type="evidence" value="ECO:0007669"/>
    <property type="project" value="TreeGrafter"/>
</dbReference>
<dbReference type="GO" id="GO:0005634">
    <property type="term" value="C:nucleus"/>
    <property type="evidence" value="ECO:0007669"/>
    <property type="project" value="TreeGrafter"/>
</dbReference>
<dbReference type="GO" id="GO:0044774">
    <property type="term" value="P:mitotic DNA integrity checkpoint signaling"/>
    <property type="evidence" value="ECO:0007669"/>
    <property type="project" value="TreeGrafter"/>
</dbReference>
<organism evidence="2 3">
    <name type="scientific">Caligus rogercresseyi</name>
    <name type="common">Sea louse</name>
    <dbReference type="NCBI Taxonomy" id="217165"/>
    <lineage>
        <taxon>Eukaryota</taxon>
        <taxon>Metazoa</taxon>
        <taxon>Ecdysozoa</taxon>
        <taxon>Arthropoda</taxon>
        <taxon>Crustacea</taxon>
        <taxon>Multicrustacea</taxon>
        <taxon>Hexanauplia</taxon>
        <taxon>Copepoda</taxon>
        <taxon>Siphonostomatoida</taxon>
        <taxon>Caligidae</taxon>
        <taxon>Caligus</taxon>
    </lineage>
</organism>
<dbReference type="PANTHER" id="PTHR46060">
    <property type="entry name" value="MARINER MOS1 TRANSPOSASE-LIKE PROTEIN"/>
    <property type="match status" value="1"/>
</dbReference>
<dbReference type="GO" id="GO:0031297">
    <property type="term" value="P:replication fork processing"/>
    <property type="evidence" value="ECO:0007669"/>
    <property type="project" value="TreeGrafter"/>
</dbReference>
<dbReference type="InterPro" id="IPR041426">
    <property type="entry name" value="Mos1_HTH"/>
</dbReference>
<dbReference type="GO" id="GO:0046975">
    <property type="term" value="F:histone H3K36 methyltransferase activity"/>
    <property type="evidence" value="ECO:0007669"/>
    <property type="project" value="TreeGrafter"/>
</dbReference>
<dbReference type="GO" id="GO:0003690">
    <property type="term" value="F:double-stranded DNA binding"/>
    <property type="evidence" value="ECO:0007669"/>
    <property type="project" value="TreeGrafter"/>
</dbReference>
<accession>A0A7T8KJQ9</accession>
<dbReference type="GO" id="GO:0000729">
    <property type="term" value="P:DNA double-strand break processing"/>
    <property type="evidence" value="ECO:0007669"/>
    <property type="project" value="TreeGrafter"/>
</dbReference>
<dbReference type="GO" id="GO:0032259">
    <property type="term" value="P:methylation"/>
    <property type="evidence" value="ECO:0007669"/>
    <property type="project" value="UniProtKB-KW"/>
</dbReference>
<feature type="domain" description="Mos1 transposase HTH" evidence="1">
    <location>
        <begin position="5"/>
        <end position="51"/>
    </location>
</feature>
<reference evidence="3" key="1">
    <citation type="submission" date="2021-01" db="EMBL/GenBank/DDBJ databases">
        <title>Caligus Genome Assembly.</title>
        <authorList>
            <person name="Gallardo-Escarate C."/>
        </authorList>
    </citation>
    <scope>NUCLEOTIDE SEQUENCE [LARGE SCALE GENOMIC DNA]</scope>
</reference>
<evidence type="ECO:0000313" key="3">
    <source>
        <dbReference type="Proteomes" id="UP000595437"/>
    </source>
</evidence>
<dbReference type="EMBL" id="CP045890">
    <property type="protein sequence ID" value="QQP57101.1"/>
    <property type="molecule type" value="Genomic_DNA"/>
</dbReference>
<dbReference type="GO" id="GO:0042800">
    <property type="term" value="F:histone H3K4 methyltransferase activity"/>
    <property type="evidence" value="ECO:0007669"/>
    <property type="project" value="TreeGrafter"/>
</dbReference>
<dbReference type="Pfam" id="PF17906">
    <property type="entry name" value="HTH_48"/>
    <property type="match status" value="1"/>
</dbReference>
<sequence length="117" mass="13530">MDISKEKIRHILQVFFDKGENASQVAENVNSVYGPDTVTANHWFRRFRSGNFDVKDTPRSGRPIVENIDKIMEMIESDRHVSTVSIAKELNIEQKTVWNHLNKAGYKKKLDVWGATR</sequence>
<gene>
    <name evidence="2" type="ORF">FKW44_001980</name>
</gene>
<dbReference type="GO" id="GO:0035861">
    <property type="term" value="C:site of double-strand break"/>
    <property type="evidence" value="ECO:0007669"/>
    <property type="project" value="TreeGrafter"/>
</dbReference>
<keyword evidence="2" id="KW-0489">Methyltransferase</keyword>
<dbReference type="PANTHER" id="PTHR46060:SF2">
    <property type="entry name" value="HISTONE-LYSINE N-METHYLTRANSFERASE SETMAR"/>
    <property type="match status" value="1"/>
</dbReference>
<feature type="non-terminal residue" evidence="2">
    <location>
        <position position="117"/>
    </location>
</feature>
<dbReference type="GO" id="GO:0044547">
    <property type="term" value="F:DNA topoisomerase binding"/>
    <property type="evidence" value="ECO:0007669"/>
    <property type="project" value="TreeGrafter"/>
</dbReference>
<dbReference type="Proteomes" id="UP000595437">
    <property type="component" value="Chromosome 1"/>
</dbReference>